<reference evidence="10 11" key="1">
    <citation type="submission" date="2025-04" db="UniProtKB">
        <authorList>
            <consortium name="RefSeq"/>
        </authorList>
    </citation>
    <scope>IDENTIFICATION</scope>
    <source>
        <tissue evidence="10 11">Whole body</tissue>
    </source>
</reference>
<dbReference type="InterPro" id="IPR027806">
    <property type="entry name" value="HARBI1_dom"/>
</dbReference>
<evidence type="ECO:0000259" key="8">
    <source>
        <dbReference type="Pfam" id="PF13359"/>
    </source>
</evidence>
<keyword evidence="5" id="KW-0479">Metal-binding</keyword>
<dbReference type="RefSeq" id="XP_024875669.1">
    <property type="nucleotide sequence ID" value="XM_025019901.1"/>
</dbReference>
<proteinExistence type="inferred from homology"/>
<evidence type="ECO:0000256" key="1">
    <source>
        <dbReference type="ARBA" id="ARBA00001968"/>
    </source>
</evidence>
<dbReference type="InterPro" id="IPR045249">
    <property type="entry name" value="HARBI1-like"/>
</dbReference>
<dbReference type="GO" id="GO:0046872">
    <property type="term" value="F:metal ion binding"/>
    <property type="evidence" value="ECO:0007669"/>
    <property type="project" value="UniProtKB-KW"/>
</dbReference>
<evidence type="ECO:0000256" key="5">
    <source>
        <dbReference type="ARBA" id="ARBA00022723"/>
    </source>
</evidence>
<comment type="cofactor">
    <cofactor evidence="1">
        <name>a divalent metal cation</name>
        <dbReference type="ChEBI" id="CHEBI:60240"/>
    </cofactor>
</comment>
<dbReference type="PANTHER" id="PTHR22930:SF269">
    <property type="entry name" value="NUCLEASE HARBI1-LIKE PROTEIN"/>
    <property type="match status" value="1"/>
</dbReference>
<organism evidence="9 10">
    <name type="scientific">Temnothorax curvispinosus</name>
    <dbReference type="NCBI Taxonomy" id="300111"/>
    <lineage>
        <taxon>Eukaryota</taxon>
        <taxon>Metazoa</taxon>
        <taxon>Ecdysozoa</taxon>
        <taxon>Arthropoda</taxon>
        <taxon>Hexapoda</taxon>
        <taxon>Insecta</taxon>
        <taxon>Pterygota</taxon>
        <taxon>Neoptera</taxon>
        <taxon>Endopterygota</taxon>
        <taxon>Hymenoptera</taxon>
        <taxon>Apocrita</taxon>
        <taxon>Aculeata</taxon>
        <taxon>Formicoidea</taxon>
        <taxon>Formicidae</taxon>
        <taxon>Myrmicinae</taxon>
        <taxon>Temnothorax</taxon>
    </lineage>
</organism>
<feature type="domain" description="DDE Tnp4" evidence="8">
    <location>
        <begin position="175"/>
        <end position="339"/>
    </location>
</feature>
<comment type="similarity">
    <text evidence="3">Belongs to the HARBI1 family.</text>
</comment>
<evidence type="ECO:0000256" key="4">
    <source>
        <dbReference type="ARBA" id="ARBA00022722"/>
    </source>
</evidence>
<keyword evidence="7" id="KW-0539">Nucleus</keyword>
<name>A0A6J1Q1Z1_9HYME</name>
<evidence type="ECO:0000313" key="11">
    <source>
        <dbReference type="RefSeq" id="XP_024875669.1"/>
    </source>
</evidence>
<sequence>MNSAMRHYQFLNLILAGYLYLQLRKKKRVRTVGVREIFRRRTQFGDGHNLLEELRFRDPLFFFIYTRMNVERFEYLLSLVGPLIKKREMYTALSPTQRLAMTLRFLAAGDSQYSLSFSYRCGQSTVSQILAETTRALVSVLKSVFVNPPANEAEWREVSAGFWEEWQFPHCVGAIDGKHVQVQAPQASQSVYFNYKKTFSMVLLAVCDAHYNFIMLDVGAEGSQSDGGVFQSSEMGRRLNDGSLNLPNSSHLPGTDVDMPYFLVGDAAFPLKPFLMKPYGERNIPHDKSVYNFRLSRARRVIENAFGILAARWRIFRHSIIATEDNVESIIECAVCLHNFIRKTGDRKLNLQYCPPSFVDQELPTGELVEGEWRDIVAGENGAIIDGPRMGVRNAALGILQQRDTLKEFVNGPGAMRHQDDIARIRQGIIPLQ</sequence>
<dbReference type="Pfam" id="PF13359">
    <property type="entry name" value="DDE_Tnp_4"/>
    <property type="match status" value="1"/>
</dbReference>
<evidence type="ECO:0000256" key="3">
    <source>
        <dbReference type="ARBA" id="ARBA00006958"/>
    </source>
</evidence>
<comment type="subcellular location">
    <subcellularLocation>
        <location evidence="2">Nucleus</location>
    </subcellularLocation>
</comment>
<dbReference type="AlphaFoldDB" id="A0A6J1Q1Z1"/>
<evidence type="ECO:0000256" key="2">
    <source>
        <dbReference type="ARBA" id="ARBA00004123"/>
    </source>
</evidence>
<accession>A0A6J1Q1Z1</accession>
<dbReference type="OrthoDB" id="7530625at2759"/>
<evidence type="ECO:0000256" key="6">
    <source>
        <dbReference type="ARBA" id="ARBA00022801"/>
    </source>
</evidence>
<evidence type="ECO:0000313" key="9">
    <source>
        <dbReference type="Proteomes" id="UP000504618"/>
    </source>
</evidence>
<evidence type="ECO:0000313" key="10">
    <source>
        <dbReference type="RefSeq" id="XP_024875668.1"/>
    </source>
</evidence>
<dbReference type="GO" id="GO:0005634">
    <property type="term" value="C:nucleus"/>
    <property type="evidence" value="ECO:0007669"/>
    <property type="project" value="UniProtKB-SubCell"/>
</dbReference>
<dbReference type="Proteomes" id="UP000504618">
    <property type="component" value="Unplaced"/>
</dbReference>
<dbReference type="PANTHER" id="PTHR22930">
    <property type="match status" value="1"/>
</dbReference>
<dbReference type="GO" id="GO:0004518">
    <property type="term" value="F:nuclease activity"/>
    <property type="evidence" value="ECO:0007669"/>
    <property type="project" value="UniProtKB-KW"/>
</dbReference>
<dbReference type="GO" id="GO:0016787">
    <property type="term" value="F:hydrolase activity"/>
    <property type="evidence" value="ECO:0007669"/>
    <property type="project" value="UniProtKB-KW"/>
</dbReference>
<keyword evidence="6" id="KW-0378">Hydrolase</keyword>
<dbReference type="RefSeq" id="XP_024875668.1">
    <property type="nucleotide sequence ID" value="XM_025019900.1"/>
</dbReference>
<evidence type="ECO:0000256" key="7">
    <source>
        <dbReference type="ARBA" id="ARBA00023242"/>
    </source>
</evidence>
<dbReference type="GeneID" id="112457029"/>
<keyword evidence="4" id="KW-0540">Nuclease</keyword>
<gene>
    <name evidence="10" type="primary">LOC112457029</name>
    <name evidence="11" type="synonym">LOC112457030</name>
</gene>
<keyword evidence="9" id="KW-1185">Reference proteome</keyword>
<protein>
    <submittedName>
        <fullName evidence="10 11">Protein ALP1-like</fullName>
    </submittedName>
</protein>